<proteinExistence type="inferred from homology"/>
<dbReference type="PROSITE" id="PS51686">
    <property type="entry name" value="SAM_MT_RSMB_NOP"/>
    <property type="match status" value="1"/>
</dbReference>
<dbReference type="PRINTS" id="PR02008">
    <property type="entry name" value="RCMTFAMILY"/>
</dbReference>
<dbReference type="SUPFAM" id="SSF53335">
    <property type="entry name" value="S-adenosyl-L-methionine-dependent methyltransferases"/>
    <property type="match status" value="1"/>
</dbReference>
<dbReference type="CDD" id="cd21147">
    <property type="entry name" value="RsmF_methylt_CTD1"/>
    <property type="match status" value="1"/>
</dbReference>
<feature type="binding site" evidence="6">
    <location>
        <position position="131"/>
    </location>
    <ligand>
        <name>S-adenosyl-L-methionine</name>
        <dbReference type="ChEBI" id="CHEBI:59789"/>
    </ligand>
</feature>
<dbReference type="InterPro" id="IPR049560">
    <property type="entry name" value="MeTrfase_RsmB-F_NOP2_cat"/>
</dbReference>
<dbReference type="GO" id="GO:0008173">
    <property type="term" value="F:RNA methyltransferase activity"/>
    <property type="evidence" value="ECO:0007669"/>
    <property type="project" value="InterPro"/>
</dbReference>
<dbReference type="EMBL" id="DXEQ01000131">
    <property type="protein sequence ID" value="HIX72334.1"/>
    <property type="molecule type" value="Genomic_DNA"/>
</dbReference>
<dbReference type="GO" id="GO:0003723">
    <property type="term" value="F:RNA binding"/>
    <property type="evidence" value="ECO:0007669"/>
    <property type="project" value="UniProtKB-UniRule"/>
</dbReference>
<keyword evidence="5 6" id="KW-0694">RNA-binding</keyword>
<evidence type="ECO:0000256" key="2">
    <source>
        <dbReference type="ARBA" id="ARBA00022603"/>
    </source>
</evidence>
<keyword evidence="4 6" id="KW-0949">S-adenosyl-L-methionine</keyword>
<name>A0A9D1X3Y4_9FIRM</name>
<reference evidence="8" key="2">
    <citation type="submission" date="2021-04" db="EMBL/GenBank/DDBJ databases">
        <authorList>
            <person name="Gilroy R."/>
        </authorList>
    </citation>
    <scope>NUCLEOTIDE SEQUENCE</scope>
    <source>
        <strain evidence="8">ChiSxjej3B15-1167</strain>
    </source>
</reference>
<dbReference type="InterPro" id="IPR031341">
    <property type="entry name" value="Methyltr_RsmF_N"/>
</dbReference>
<evidence type="ECO:0000256" key="6">
    <source>
        <dbReference type="PROSITE-ProRule" id="PRU01023"/>
    </source>
</evidence>
<protein>
    <submittedName>
        <fullName evidence="8">RsmF rRNA methyltransferase first C-terminal domain-containing protein</fullName>
    </submittedName>
</protein>
<comment type="similarity">
    <text evidence="6">Belongs to the class I-like SAM-binding methyltransferase superfamily. RsmB/NOP family.</text>
</comment>
<comment type="caution">
    <text evidence="8">The sequence shown here is derived from an EMBL/GenBank/DDBJ whole genome shotgun (WGS) entry which is preliminary data.</text>
</comment>
<evidence type="ECO:0000256" key="5">
    <source>
        <dbReference type="ARBA" id="ARBA00022884"/>
    </source>
</evidence>
<dbReference type="Pfam" id="PF13636">
    <property type="entry name" value="Methyltranf_PUA"/>
    <property type="match status" value="1"/>
</dbReference>
<dbReference type="Gene3D" id="2.30.130.60">
    <property type="match status" value="1"/>
</dbReference>
<dbReference type="InterPro" id="IPR023267">
    <property type="entry name" value="RCMT"/>
</dbReference>
<evidence type="ECO:0000256" key="1">
    <source>
        <dbReference type="ARBA" id="ARBA00022490"/>
    </source>
</evidence>
<dbReference type="GO" id="GO:0001510">
    <property type="term" value="P:RNA methylation"/>
    <property type="evidence" value="ECO:0007669"/>
    <property type="project" value="InterPro"/>
</dbReference>
<sequence length="477" mass="53476">MHLPEKFEKKMRGLLGEDCDNYFDSFGEGYGQTCRVNQLKMQPAELLRRFSVSPVPWCETGFYYKGENRLSLHPFYYGGAYYIQEPCAMAPASFLPVKPGDRVLDLCAAPGGKTTAMAAKMQGEGILIANDISISRCRALLKNMEMAGIKNAVITCESPEHLSQRFAGYFDCILVDAPCSGEGMFRKEPSMAADWSPEEVQRYSTLQKEIVHAAARMVRPGGYLLYSTCTYSPEENEQVVETLLASGRDIDTENVQAPFACAKEADEEGACGLFQLEELPLYPGVDKGHPEWSRSGEESLTCCRRFWNHRVRGEGQFAALLRRVDETESPEKAPGPFIPAQDGLTGEMRDFFAHCRLAVPEERLQFLKERVFLLPEGCPDLSGLRVVRSGLYLGDCKKKRFEPGQALAMALRKEEYDNVLSLPLSDERVERYLRGETIQADGPDGWVLVCVEELPLGWGKSSRGNIKNKIEPGWRKQ</sequence>
<keyword evidence="3 6" id="KW-0808">Transferase</keyword>
<dbReference type="Pfam" id="PF01189">
    <property type="entry name" value="Methyltr_RsmB-F"/>
    <property type="match status" value="1"/>
</dbReference>
<feature type="domain" description="SAM-dependent MTase RsmB/NOP-type" evidence="7">
    <location>
        <begin position="17"/>
        <end position="324"/>
    </location>
</feature>
<feature type="active site" description="Nucleophile" evidence="6">
    <location>
        <position position="229"/>
    </location>
</feature>
<dbReference type="PANTHER" id="PTHR22807">
    <property type="entry name" value="NOP2 YEAST -RELATED NOL1/NOP2/FMU SUN DOMAIN-CONTAINING"/>
    <property type="match status" value="1"/>
</dbReference>
<dbReference type="Gene3D" id="3.40.50.150">
    <property type="entry name" value="Vaccinia Virus protein VP39"/>
    <property type="match status" value="1"/>
</dbReference>
<evidence type="ECO:0000256" key="4">
    <source>
        <dbReference type="ARBA" id="ARBA00022691"/>
    </source>
</evidence>
<feature type="binding site" evidence="6">
    <location>
        <begin position="107"/>
        <end position="113"/>
    </location>
    <ligand>
        <name>S-adenosyl-L-methionine</name>
        <dbReference type="ChEBI" id="CHEBI:59789"/>
    </ligand>
</feature>
<dbReference type="Pfam" id="PF17126">
    <property type="entry name" value="RsmF_methylt_CI"/>
    <property type="match status" value="1"/>
</dbReference>
<dbReference type="InterPro" id="IPR029063">
    <property type="entry name" value="SAM-dependent_MTases_sf"/>
</dbReference>
<reference evidence="8" key="1">
    <citation type="journal article" date="2021" name="PeerJ">
        <title>Extensive microbial diversity within the chicken gut microbiome revealed by metagenomics and culture.</title>
        <authorList>
            <person name="Gilroy R."/>
            <person name="Ravi A."/>
            <person name="Getino M."/>
            <person name="Pursley I."/>
            <person name="Horton D.L."/>
            <person name="Alikhan N.F."/>
            <person name="Baker D."/>
            <person name="Gharbi K."/>
            <person name="Hall N."/>
            <person name="Watson M."/>
            <person name="Adriaenssens E.M."/>
            <person name="Foster-Nyarko E."/>
            <person name="Jarju S."/>
            <person name="Secka A."/>
            <person name="Antonio M."/>
            <person name="Oren A."/>
            <person name="Chaudhuri R.R."/>
            <person name="La Ragione R."/>
            <person name="Hildebrand F."/>
            <person name="Pallen M.J."/>
        </authorList>
    </citation>
    <scope>NUCLEOTIDE SEQUENCE</scope>
    <source>
        <strain evidence="8">ChiSxjej3B15-1167</strain>
    </source>
</reference>
<dbReference type="InterPro" id="IPR001678">
    <property type="entry name" value="MeTrfase_RsmB-F_NOP2_dom"/>
</dbReference>
<evidence type="ECO:0000256" key="3">
    <source>
        <dbReference type="ARBA" id="ARBA00022679"/>
    </source>
</evidence>
<feature type="binding site" evidence="6">
    <location>
        <position position="176"/>
    </location>
    <ligand>
        <name>S-adenosyl-L-methionine</name>
        <dbReference type="ChEBI" id="CHEBI:59789"/>
    </ligand>
</feature>
<dbReference type="Gene3D" id="3.30.70.1170">
    <property type="entry name" value="Sun protein, domain 3"/>
    <property type="match status" value="1"/>
</dbReference>
<keyword evidence="1" id="KW-0963">Cytoplasm</keyword>
<dbReference type="InterPro" id="IPR031340">
    <property type="entry name" value="RsmF_methylt_CI"/>
</dbReference>
<evidence type="ECO:0000259" key="7">
    <source>
        <dbReference type="PROSITE" id="PS51686"/>
    </source>
</evidence>
<keyword evidence="2 6" id="KW-0489">Methyltransferase</keyword>
<evidence type="ECO:0000313" key="9">
    <source>
        <dbReference type="Proteomes" id="UP000886805"/>
    </source>
</evidence>
<evidence type="ECO:0000313" key="8">
    <source>
        <dbReference type="EMBL" id="HIX72334.1"/>
    </source>
</evidence>
<dbReference type="Proteomes" id="UP000886805">
    <property type="component" value="Unassembled WGS sequence"/>
</dbReference>
<gene>
    <name evidence="8" type="ORF">H9849_04865</name>
</gene>
<comment type="caution">
    <text evidence="6">Lacks conserved residue(s) required for the propagation of feature annotation.</text>
</comment>
<dbReference type="Pfam" id="PF17125">
    <property type="entry name" value="Methyltr_RsmF_N"/>
    <property type="match status" value="1"/>
</dbReference>
<dbReference type="InterPro" id="IPR027391">
    <property type="entry name" value="Nol1_Nop2_Fmu_2"/>
</dbReference>
<accession>A0A9D1X3Y4</accession>
<organism evidence="8 9">
    <name type="scientific">Candidatus Anaerobutyricum stercoripullorum</name>
    <dbReference type="NCBI Taxonomy" id="2838456"/>
    <lineage>
        <taxon>Bacteria</taxon>
        <taxon>Bacillati</taxon>
        <taxon>Bacillota</taxon>
        <taxon>Clostridia</taxon>
        <taxon>Lachnospirales</taxon>
        <taxon>Lachnospiraceae</taxon>
        <taxon>Anaerobutyricum</taxon>
    </lineage>
</organism>
<dbReference type="AlphaFoldDB" id="A0A9D1X3Y4"/>
<dbReference type="CDD" id="cd02440">
    <property type="entry name" value="AdoMet_MTases"/>
    <property type="match status" value="1"/>
</dbReference>
<dbReference type="PANTHER" id="PTHR22807:SF30">
    <property type="entry name" value="28S RRNA (CYTOSINE(4447)-C(5))-METHYLTRANSFERASE-RELATED"/>
    <property type="match status" value="1"/>
</dbReference>